<feature type="region of interest" description="Disordered" evidence="1">
    <location>
        <begin position="1"/>
        <end position="38"/>
    </location>
</feature>
<feature type="compositionally biased region" description="Acidic residues" evidence="1">
    <location>
        <begin position="490"/>
        <end position="499"/>
    </location>
</feature>
<evidence type="ECO:0000313" key="2">
    <source>
        <dbReference type="EMBL" id="CAE7087429.1"/>
    </source>
</evidence>
<feature type="compositionally biased region" description="Low complexity" evidence="1">
    <location>
        <begin position="734"/>
        <end position="748"/>
    </location>
</feature>
<feature type="compositionally biased region" description="Basic residues" evidence="1">
    <location>
        <begin position="472"/>
        <end position="482"/>
    </location>
</feature>
<feature type="compositionally biased region" description="Low complexity" evidence="1">
    <location>
        <begin position="914"/>
        <end position="924"/>
    </location>
</feature>
<feature type="compositionally biased region" description="Low complexity" evidence="1">
    <location>
        <begin position="295"/>
        <end position="304"/>
    </location>
</feature>
<organism evidence="2 3">
    <name type="scientific">Rhizoctonia solani</name>
    <dbReference type="NCBI Taxonomy" id="456999"/>
    <lineage>
        <taxon>Eukaryota</taxon>
        <taxon>Fungi</taxon>
        <taxon>Dikarya</taxon>
        <taxon>Basidiomycota</taxon>
        <taxon>Agaricomycotina</taxon>
        <taxon>Agaricomycetes</taxon>
        <taxon>Cantharellales</taxon>
        <taxon>Ceratobasidiaceae</taxon>
        <taxon>Rhizoctonia</taxon>
    </lineage>
</organism>
<feature type="compositionally biased region" description="Pro residues" evidence="1">
    <location>
        <begin position="1137"/>
        <end position="1149"/>
    </location>
</feature>
<feature type="compositionally biased region" description="Polar residues" evidence="1">
    <location>
        <begin position="1211"/>
        <end position="1221"/>
    </location>
</feature>
<feature type="region of interest" description="Disordered" evidence="1">
    <location>
        <begin position="606"/>
        <end position="633"/>
    </location>
</feature>
<feature type="compositionally biased region" description="Polar residues" evidence="1">
    <location>
        <begin position="945"/>
        <end position="967"/>
    </location>
</feature>
<feature type="compositionally biased region" description="Basic and acidic residues" evidence="1">
    <location>
        <begin position="412"/>
        <end position="422"/>
    </location>
</feature>
<feature type="region of interest" description="Disordered" evidence="1">
    <location>
        <begin position="282"/>
        <end position="304"/>
    </location>
</feature>
<name>A0A8H3HLS4_9AGAM</name>
<dbReference type="Proteomes" id="UP000663827">
    <property type="component" value="Unassembled WGS sequence"/>
</dbReference>
<gene>
    <name evidence="2" type="ORF">RDB_LOCUS29006</name>
</gene>
<protein>
    <submittedName>
        <fullName evidence="2">Uncharacterized protein</fullName>
    </submittedName>
</protein>
<feature type="compositionally biased region" description="Polar residues" evidence="1">
    <location>
        <begin position="1171"/>
        <end position="1190"/>
    </location>
</feature>
<feature type="region of interest" description="Disordered" evidence="1">
    <location>
        <begin position="563"/>
        <end position="584"/>
    </location>
</feature>
<feature type="compositionally biased region" description="Low complexity" evidence="1">
    <location>
        <begin position="430"/>
        <end position="445"/>
    </location>
</feature>
<sequence length="1285" mass="130483">MSTLPVRGNRTNKPHVRKPYERTQPSPSPPPQLARTKSSFFSTLKAVLGWFSGGEPANGGASREGEERHVKRRVSRSKLDNTARTKRIRTVSPQRISAPKSGYLDPPAHMIRPGGSLGRSSKLAVTSDTESQLSVRNTPLGFGTHRLPRSPSRRTPSISSWFPQPASTRNSLAPRASQVHFGAPSSHDIDTAIASYDDSGMRSRSPSVGPGVGVGLGRERTPSKSVPAREASLTLPVGGRTSLSRGTGSNLRTSVSAANPFSGLGKSASLAPERRKSSLVWDDKVGVTKSKNGKTRAPTAPPARNTAERLLNALENMHTLTGDAQRPRRRPPTYVQVPVPGPGDRRARMIQPYGEVKVAPNKPKKSGESRRKSGLMQMLMKNKQEVQEEDMDMEEETPKPSQPKETAPAEQVPDKAKATAKDDDTDMDSDSAPAPKPATTAASSPLKVIDNFRPASQPPSRPGSSLRQSKTVTKRAHAHSAGRNRFSANNEEEEEDEEAAEKRKAELLAVANANVFKVPEGFKFGAPLVPAAPKPAEASKVPEVVSPQPIPAKPIAPSVLSFTPPKEASSSTASFFGSKETPKAAVPEVKNPFASIGTTKPEIKVPEVPKWGSAPSSNAATPPPKPVEGASPFANIGVTAKPADSVPAFSFGKPAEKPVNDNPFASIGKPAKNPFGKVDKTKSVSESPFAGIGKPASDSPFANIGKPAGDNLFGGASKPAGDNPFAGIGASNKGASSAPAPSFSFGGPKPESASASTTLAPAIPSFFSKPVEAPKPAESKPAEVPKPEPVVEAPKPSPFSFGASKPAEKPAASSFSFGAPAATTPAPAPAPSPFSFGAPSAPVPTTGAPAPTAKPAFAFGLPATTPSPAPSVTEAPKNPFDFASAPAPSAPTPAPATSKSPFDFSSTAKPADKPASPFAFGATPTPAPAPAAPAPAEKKNPFDFSGSSQKPAASSPFTFGAPSTSAPAPNGFTFGAAPARPNTPPSGGDAAMEESPSRDPAPSKIVTSGFGTAIGPGFGSQPTATGFAFGSNTNGASSGPFGGTNGASTTGPFGGPLNGASSTQPNGLASAASASPAPFAFGASNNTSSGFGSATGSGFGASGSAAPSSTPAFGFGTGGGFGQTPSASSSPANPFSQPNPTPFGQPNPAPTNAFPTPASPFPAASPALSTVGFNTNPAPSNNAFGSTQPAPNGFPGSPATPAFSFGAPNPTVGTASPSTFTFGLPGGTSTPATPTSTNSPFVFGQGAAPSGPEGSPAPGVQFNLGTADASPGGRKIKPLRRTRRN</sequence>
<reference evidence="2" key="1">
    <citation type="submission" date="2021-01" db="EMBL/GenBank/DDBJ databases">
        <authorList>
            <person name="Kaushik A."/>
        </authorList>
    </citation>
    <scope>NUCLEOTIDE SEQUENCE</scope>
    <source>
        <strain evidence="2">AG5</strain>
    </source>
</reference>
<feature type="compositionally biased region" description="Polar residues" evidence="1">
    <location>
        <begin position="462"/>
        <end position="471"/>
    </location>
</feature>
<feature type="compositionally biased region" description="Low complexity" evidence="1">
    <location>
        <begin position="1150"/>
        <end position="1167"/>
    </location>
</feature>
<feature type="compositionally biased region" description="Basic and acidic residues" evidence="1">
    <location>
        <begin position="775"/>
        <end position="786"/>
    </location>
</feature>
<feature type="compositionally biased region" description="Low complexity" evidence="1">
    <location>
        <begin position="803"/>
        <end position="825"/>
    </location>
</feature>
<proteinExistence type="predicted"/>
<comment type="caution">
    <text evidence="2">The sequence shown here is derived from an EMBL/GenBank/DDBJ whole genome shotgun (WGS) entry which is preliminary data.</text>
</comment>
<accession>A0A8H3HLS4</accession>
<feature type="compositionally biased region" description="Low complexity" evidence="1">
    <location>
        <begin position="1125"/>
        <end position="1136"/>
    </location>
</feature>
<feature type="compositionally biased region" description="Low complexity" evidence="1">
    <location>
        <begin position="833"/>
        <end position="876"/>
    </location>
</feature>
<feature type="region of interest" description="Disordered" evidence="1">
    <location>
        <begin position="114"/>
        <end position="251"/>
    </location>
</feature>
<feature type="region of interest" description="Disordered" evidence="1">
    <location>
        <begin position="652"/>
        <end position="1285"/>
    </location>
</feature>
<feature type="compositionally biased region" description="Low complexity" evidence="1">
    <location>
        <begin position="1227"/>
        <end position="1259"/>
    </location>
</feature>
<feature type="compositionally biased region" description="Low complexity" evidence="1">
    <location>
        <begin position="238"/>
        <end position="249"/>
    </location>
</feature>
<evidence type="ECO:0000313" key="3">
    <source>
        <dbReference type="Proteomes" id="UP000663827"/>
    </source>
</evidence>
<feature type="region of interest" description="Disordered" evidence="1">
    <location>
        <begin position="320"/>
        <end position="502"/>
    </location>
</feature>
<feature type="compositionally biased region" description="Polar residues" evidence="1">
    <location>
        <begin position="161"/>
        <end position="171"/>
    </location>
</feature>
<feature type="compositionally biased region" description="Low complexity" evidence="1">
    <location>
        <begin position="1102"/>
        <end position="1114"/>
    </location>
</feature>
<feature type="compositionally biased region" description="Polar residues" evidence="1">
    <location>
        <begin position="123"/>
        <end position="137"/>
    </location>
</feature>
<feature type="compositionally biased region" description="Polar residues" evidence="1">
    <location>
        <begin position="1020"/>
        <end position="1037"/>
    </location>
</feature>
<feature type="compositionally biased region" description="Low complexity" evidence="1">
    <location>
        <begin position="1069"/>
        <end position="1092"/>
    </location>
</feature>
<feature type="region of interest" description="Disordered" evidence="1">
    <location>
        <begin position="52"/>
        <end position="81"/>
    </location>
</feature>
<feature type="compositionally biased region" description="Basic residues" evidence="1">
    <location>
        <begin position="1274"/>
        <end position="1285"/>
    </location>
</feature>
<evidence type="ECO:0000256" key="1">
    <source>
        <dbReference type="SAM" id="MobiDB-lite"/>
    </source>
</evidence>
<dbReference type="EMBL" id="CAJNJQ010000582">
    <property type="protein sequence ID" value="CAE7087429.1"/>
    <property type="molecule type" value="Genomic_DNA"/>
</dbReference>